<gene>
    <name evidence="1" type="ORF">A353_033</name>
</gene>
<accession>J3TE73</accession>
<dbReference type="RefSeq" id="WP_014887187.1">
    <property type="nucleotide sequence ID" value="NC_018416.1"/>
</dbReference>
<sequence>MIKFLFDYDNTILNCDSEYIWNKILDKILIFKKNKVNIFFYKLYNNKIINNNCFCNFLKKNYFKVKKIKIIYNYIIKIFNNKNFFYKKSISTTTNFILIKNKKKIFNCYCYCNNYKIINFNYKKILNFKKKKNIFISDSINDIFFFFFNKKNIIYNSDKFLYFLNNIILNNNIY</sequence>
<dbReference type="KEGG" id="crh:A353_033"/>
<dbReference type="Proteomes" id="UP000003934">
    <property type="component" value="Chromosome"/>
</dbReference>
<dbReference type="STRING" id="1202538.A353_033"/>
<dbReference type="AlphaFoldDB" id="J3TE73"/>
<evidence type="ECO:0000313" key="1">
    <source>
        <dbReference type="EMBL" id="AFP83887.1"/>
    </source>
</evidence>
<dbReference type="PATRIC" id="fig|1202538.3.peg.32"/>
<name>J3TE73_CARRU</name>
<evidence type="ECO:0000313" key="2">
    <source>
        <dbReference type="Proteomes" id="UP000003934"/>
    </source>
</evidence>
<dbReference type="OrthoDB" id="9784466at2"/>
<keyword evidence="2" id="KW-1185">Reference proteome</keyword>
<dbReference type="GeneID" id="67454577"/>
<dbReference type="EMBL" id="CP003543">
    <property type="protein sequence ID" value="AFP83887.1"/>
    <property type="molecule type" value="Genomic_DNA"/>
</dbReference>
<dbReference type="HOGENOM" id="CLU_1486470_0_0_6"/>
<reference evidence="1 2" key="1">
    <citation type="journal article" date="2012" name="Mol. Biol. Evol.">
        <title>Genome reduction and co-evolution between the primary and secondary bacterial symbionts of psyllids.</title>
        <authorList>
            <person name="Sloan D.B."/>
            <person name="Moran N.A."/>
        </authorList>
    </citation>
    <scope>NUCLEOTIDE SEQUENCE [LARGE SCALE GENOMIC DNA]</scope>
    <source>
        <strain evidence="1 2">HC</strain>
    </source>
</reference>
<organism evidence="1 2">
    <name type="scientific">Candidatus Carsonella ruddii HC isolate Thao2000</name>
    <dbReference type="NCBI Taxonomy" id="1202538"/>
    <lineage>
        <taxon>Bacteria</taxon>
        <taxon>Pseudomonadati</taxon>
        <taxon>Pseudomonadota</taxon>
        <taxon>Gammaproteobacteria</taxon>
        <taxon>Oceanospirillales</taxon>
        <taxon>Halomonadaceae</taxon>
        <taxon>Zymobacter group</taxon>
        <taxon>Candidatus Carsonella</taxon>
    </lineage>
</organism>
<proteinExistence type="predicted"/>
<protein>
    <submittedName>
        <fullName evidence="1">Uncharacterized protein</fullName>
    </submittedName>
</protein>